<dbReference type="CDD" id="cd04677">
    <property type="entry name" value="NUDIX_Hydrolase"/>
    <property type="match status" value="1"/>
</dbReference>
<dbReference type="PANTHER" id="PTHR43046">
    <property type="entry name" value="GDP-MANNOSE MANNOSYL HYDROLASE"/>
    <property type="match status" value="1"/>
</dbReference>
<comment type="caution">
    <text evidence="5">The sequence shown here is derived from an EMBL/GenBank/DDBJ whole genome shotgun (WGS) entry which is preliminary data.</text>
</comment>
<dbReference type="Pfam" id="PF00293">
    <property type="entry name" value="NUDIX"/>
    <property type="match status" value="1"/>
</dbReference>
<dbReference type="EMBL" id="ATAX01000026">
    <property type="protein sequence ID" value="EWM53314.1"/>
    <property type="molecule type" value="Genomic_DNA"/>
</dbReference>
<keyword evidence="2 3" id="KW-0378">Hydrolase</keyword>
<dbReference type="PRINTS" id="PR00502">
    <property type="entry name" value="NUDIXFAMILY"/>
</dbReference>
<gene>
    <name evidence="5" type="ORF">RF007C_10100</name>
</gene>
<dbReference type="Gene3D" id="3.90.79.10">
    <property type="entry name" value="Nucleoside Triphosphate Pyrophosphohydrolase"/>
    <property type="match status" value="1"/>
</dbReference>
<dbReference type="InterPro" id="IPR020084">
    <property type="entry name" value="NUDIX_hydrolase_CS"/>
</dbReference>
<organism evidence="5 6">
    <name type="scientific">Ruminococcus flavefaciens 007c</name>
    <dbReference type="NCBI Taxonomy" id="1341157"/>
    <lineage>
        <taxon>Bacteria</taxon>
        <taxon>Bacillati</taxon>
        <taxon>Bacillota</taxon>
        <taxon>Clostridia</taxon>
        <taxon>Eubacteriales</taxon>
        <taxon>Oscillospiraceae</taxon>
        <taxon>Ruminococcus</taxon>
    </lineage>
</organism>
<evidence type="ECO:0000313" key="6">
    <source>
        <dbReference type="Proteomes" id="UP000019365"/>
    </source>
</evidence>
<dbReference type="PROSITE" id="PS51462">
    <property type="entry name" value="NUDIX"/>
    <property type="match status" value="1"/>
</dbReference>
<comment type="similarity">
    <text evidence="3">Belongs to the Nudix hydrolase family.</text>
</comment>
<dbReference type="InterPro" id="IPR015797">
    <property type="entry name" value="NUDIX_hydrolase-like_dom_sf"/>
</dbReference>
<evidence type="ECO:0000256" key="2">
    <source>
        <dbReference type="ARBA" id="ARBA00022801"/>
    </source>
</evidence>
<dbReference type="InterPro" id="IPR020476">
    <property type="entry name" value="Nudix_hydrolase"/>
</dbReference>
<comment type="cofactor">
    <cofactor evidence="1">
        <name>Mg(2+)</name>
        <dbReference type="ChEBI" id="CHEBI:18420"/>
    </cofactor>
</comment>
<dbReference type="AlphaFoldDB" id="W7UPC9"/>
<dbReference type="Proteomes" id="UP000019365">
    <property type="component" value="Unassembled WGS sequence"/>
</dbReference>
<evidence type="ECO:0000256" key="3">
    <source>
        <dbReference type="RuleBase" id="RU003476"/>
    </source>
</evidence>
<evidence type="ECO:0000313" key="5">
    <source>
        <dbReference type="EMBL" id="EWM53314.1"/>
    </source>
</evidence>
<reference evidence="5 6" key="1">
    <citation type="journal article" date="2014" name="PLoS ONE">
        <title>Rumen cellulosomics: divergent fiber-degrading strategies revealed by comparative genome-wide analysis of six ruminococcal strains.</title>
        <authorList>
            <person name="Dassa B."/>
            <person name="Borovok I."/>
            <person name="Ruimy-Israeli V."/>
            <person name="Lamed R."/>
            <person name="Flint H.J."/>
            <person name="Duncan S.H."/>
            <person name="Henrissat B."/>
            <person name="Coutinho P."/>
            <person name="Morrison M."/>
            <person name="Mosoni P."/>
            <person name="Yeoman C.J."/>
            <person name="White B.A."/>
            <person name="Bayer E.A."/>
        </authorList>
    </citation>
    <scope>NUCLEOTIDE SEQUENCE [LARGE SCALE GENOMIC DNA]</scope>
    <source>
        <strain evidence="5 6">007c</strain>
    </source>
</reference>
<evidence type="ECO:0000259" key="4">
    <source>
        <dbReference type="PROSITE" id="PS51462"/>
    </source>
</evidence>
<dbReference type="PROSITE" id="PS00893">
    <property type="entry name" value="NUDIX_BOX"/>
    <property type="match status" value="1"/>
</dbReference>
<dbReference type="InterPro" id="IPR000086">
    <property type="entry name" value="NUDIX_hydrolase_dom"/>
</dbReference>
<dbReference type="eggNOG" id="COG1051">
    <property type="taxonomic scope" value="Bacteria"/>
</dbReference>
<proteinExistence type="inferred from homology"/>
<evidence type="ECO:0000256" key="1">
    <source>
        <dbReference type="ARBA" id="ARBA00001946"/>
    </source>
</evidence>
<dbReference type="RefSeq" id="WP_037299644.1">
    <property type="nucleotide sequence ID" value="NZ_ATAX01000026.1"/>
</dbReference>
<name>W7UPC9_RUMFL</name>
<protein>
    <recommendedName>
        <fullName evidence="4">Nudix hydrolase domain-containing protein</fullName>
    </recommendedName>
</protein>
<dbReference type="OrthoDB" id="9787476at2"/>
<dbReference type="PANTHER" id="PTHR43046:SF2">
    <property type="entry name" value="8-OXO-DGTP DIPHOSPHATASE-RELATED"/>
    <property type="match status" value="1"/>
</dbReference>
<keyword evidence="6" id="KW-1185">Reference proteome</keyword>
<dbReference type="SUPFAM" id="SSF55811">
    <property type="entry name" value="Nudix"/>
    <property type="match status" value="1"/>
</dbReference>
<feature type="domain" description="Nudix hydrolase" evidence="4">
    <location>
        <begin position="16"/>
        <end position="147"/>
    </location>
</feature>
<sequence>MGYILDLRKTLGSRPFIMAGAGVLLINEKNEILLGKRTDNGCWDYPAGSMELGESFEECARREVLEETGLLCGKLEFFMDLSGKDTLYKYPNGDQVYLAVILYICRDFSGDMKVQENEVITQKFFALDALPENSDPLGLGLLEKVREHIKNKH</sequence>
<accession>W7UPC9</accession>
<dbReference type="GO" id="GO:0016787">
    <property type="term" value="F:hydrolase activity"/>
    <property type="evidence" value="ECO:0007669"/>
    <property type="project" value="UniProtKB-KW"/>
</dbReference>
<dbReference type="PATRIC" id="fig|1341157.4.peg.2090"/>